<evidence type="ECO:0000313" key="1">
    <source>
        <dbReference type="EMBL" id="OGG84833.1"/>
    </source>
</evidence>
<dbReference type="Proteomes" id="UP000177325">
    <property type="component" value="Unassembled WGS sequence"/>
</dbReference>
<evidence type="ECO:0000313" key="2">
    <source>
        <dbReference type="Proteomes" id="UP000177325"/>
    </source>
</evidence>
<comment type="caution">
    <text evidence="1">The sequence shown here is derived from an EMBL/GenBank/DDBJ whole genome shotgun (WGS) entry which is preliminary data.</text>
</comment>
<dbReference type="EMBL" id="MFMM01000001">
    <property type="protein sequence ID" value="OGG84833.1"/>
    <property type="molecule type" value="Genomic_DNA"/>
</dbReference>
<accession>A0A1F6FG38</accession>
<organism evidence="1 2">
    <name type="scientific">Candidatus Kaiserbacteria bacterium RIFCSPLOWO2_12_FULL_45_26</name>
    <dbReference type="NCBI Taxonomy" id="1798525"/>
    <lineage>
        <taxon>Bacteria</taxon>
        <taxon>Candidatus Kaiseribacteriota</taxon>
    </lineage>
</organism>
<gene>
    <name evidence="1" type="ORF">A3G90_02005</name>
</gene>
<dbReference type="STRING" id="1798525.A3G90_02005"/>
<proteinExistence type="predicted"/>
<name>A0A1F6FG38_9BACT</name>
<reference evidence="1 2" key="1">
    <citation type="journal article" date="2016" name="Nat. Commun.">
        <title>Thousands of microbial genomes shed light on interconnected biogeochemical processes in an aquifer system.</title>
        <authorList>
            <person name="Anantharaman K."/>
            <person name="Brown C.T."/>
            <person name="Hug L.A."/>
            <person name="Sharon I."/>
            <person name="Castelle C.J."/>
            <person name="Probst A.J."/>
            <person name="Thomas B.C."/>
            <person name="Singh A."/>
            <person name="Wilkins M.J."/>
            <person name="Karaoz U."/>
            <person name="Brodie E.L."/>
            <person name="Williams K.H."/>
            <person name="Hubbard S.S."/>
            <person name="Banfield J.F."/>
        </authorList>
    </citation>
    <scope>NUCLEOTIDE SEQUENCE [LARGE SCALE GENOMIC DNA]</scope>
</reference>
<protein>
    <submittedName>
        <fullName evidence="1">Uncharacterized protein</fullName>
    </submittedName>
</protein>
<sequence>MSEKFNSPEKTPIPREGEIMRVIEVLAGEKPFTEIIRREDENGLYRLVVEIIGDDGDPVRFDYVRAGEFAEGKVSQTAIDIIYLNSDGDEVGGSCAAKYIDGAWVSE</sequence>
<dbReference type="AlphaFoldDB" id="A0A1F6FG38"/>